<reference evidence="9 10" key="1">
    <citation type="submission" date="2009-11" db="EMBL/GenBank/DDBJ databases">
        <title>Annotation of Allomyces macrogynus ATCC 38327.</title>
        <authorList>
            <consortium name="The Broad Institute Genome Sequencing Platform"/>
            <person name="Russ C."/>
            <person name="Cuomo C."/>
            <person name="Burger G."/>
            <person name="Gray M.W."/>
            <person name="Holland P.W.H."/>
            <person name="King N."/>
            <person name="Lang F.B.F."/>
            <person name="Roger A.J."/>
            <person name="Ruiz-Trillo I."/>
            <person name="Young S.K."/>
            <person name="Zeng Q."/>
            <person name="Gargeya S."/>
            <person name="Fitzgerald M."/>
            <person name="Haas B."/>
            <person name="Abouelleil A."/>
            <person name="Alvarado L."/>
            <person name="Arachchi H.M."/>
            <person name="Berlin A."/>
            <person name="Chapman S.B."/>
            <person name="Gearin G."/>
            <person name="Goldberg J."/>
            <person name="Griggs A."/>
            <person name="Gujja S."/>
            <person name="Hansen M."/>
            <person name="Heiman D."/>
            <person name="Howarth C."/>
            <person name="Larimer J."/>
            <person name="Lui A."/>
            <person name="MacDonald P.J.P."/>
            <person name="McCowen C."/>
            <person name="Montmayeur A."/>
            <person name="Murphy C."/>
            <person name="Neiman D."/>
            <person name="Pearson M."/>
            <person name="Priest M."/>
            <person name="Roberts A."/>
            <person name="Saif S."/>
            <person name="Shea T."/>
            <person name="Sisk P."/>
            <person name="Stolte C."/>
            <person name="Sykes S."/>
            <person name="Wortman J."/>
            <person name="Nusbaum C."/>
            <person name="Birren B."/>
        </authorList>
    </citation>
    <scope>NUCLEOTIDE SEQUENCE [LARGE SCALE GENOMIC DNA]</scope>
    <source>
        <strain evidence="9 10">ATCC 38327</strain>
    </source>
</reference>
<evidence type="ECO:0000259" key="7">
    <source>
        <dbReference type="Pfam" id="PF07731"/>
    </source>
</evidence>
<dbReference type="InterPro" id="IPR008972">
    <property type="entry name" value="Cupredoxin"/>
</dbReference>
<keyword evidence="3" id="KW-0560">Oxidoreductase</keyword>
<evidence type="ECO:0000256" key="2">
    <source>
        <dbReference type="ARBA" id="ARBA00022723"/>
    </source>
</evidence>
<gene>
    <name evidence="9" type="ORF">AMAG_05195</name>
</gene>
<keyword evidence="6" id="KW-0812">Transmembrane</keyword>
<keyword evidence="4" id="KW-0186">Copper</keyword>
<organism evidence="9 10">
    <name type="scientific">Allomyces macrogynus (strain ATCC 38327)</name>
    <name type="common">Allomyces javanicus var. macrogynus</name>
    <dbReference type="NCBI Taxonomy" id="578462"/>
    <lineage>
        <taxon>Eukaryota</taxon>
        <taxon>Fungi</taxon>
        <taxon>Fungi incertae sedis</taxon>
        <taxon>Blastocladiomycota</taxon>
        <taxon>Blastocladiomycetes</taxon>
        <taxon>Blastocladiales</taxon>
        <taxon>Blastocladiaceae</taxon>
        <taxon>Allomyces</taxon>
    </lineage>
</organism>
<protein>
    <recommendedName>
        <fullName evidence="11">Plastocyanin-like domain-containing protein</fullName>
    </recommendedName>
</protein>
<dbReference type="AlphaFoldDB" id="A0A0L0SB64"/>
<dbReference type="PANTHER" id="PTHR11709">
    <property type="entry name" value="MULTI-COPPER OXIDASE"/>
    <property type="match status" value="1"/>
</dbReference>
<dbReference type="Pfam" id="PF07732">
    <property type="entry name" value="Cu-oxidase_3"/>
    <property type="match status" value="1"/>
</dbReference>
<evidence type="ECO:0000256" key="6">
    <source>
        <dbReference type="SAM" id="Phobius"/>
    </source>
</evidence>
<evidence type="ECO:0000313" key="10">
    <source>
        <dbReference type="Proteomes" id="UP000054350"/>
    </source>
</evidence>
<dbReference type="InterPro" id="IPR045087">
    <property type="entry name" value="Cu-oxidase_fam"/>
</dbReference>
<comment type="similarity">
    <text evidence="1">Belongs to the multicopper oxidase family.</text>
</comment>
<dbReference type="PANTHER" id="PTHR11709:SF486">
    <property type="entry name" value="MULTICOPPER OXIDASE"/>
    <property type="match status" value="1"/>
</dbReference>
<evidence type="ECO:0000259" key="8">
    <source>
        <dbReference type="Pfam" id="PF07732"/>
    </source>
</evidence>
<keyword evidence="6" id="KW-1133">Transmembrane helix</keyword>
<dbReference type="SUPFAM" id="SSF49503">
    <property type="entry name" value="Cupredoxins"/>
    <property type="match status" value="2"/>
</dbReference>
<feature type="domain" description="Plastocyanin-like" evidence="8">
    <location>
        <begin position="209"/>
        <end position="314"/>
    </location>
</feature>
<dbReference type="VEuPathDB" id="FungiDB:AMAG_05195"/>
<feature type="domain" description="Plastocyanin-like" evidence="7">
    <location>
        <begin position="411"/>
        <end position="507"/>
    </location>
</feature>
<reference evidence="10" key="2">
    <citation type="submission" date="2009-11" db="EMBL/GenBank/DDBJ databases">
        <title>The Genome Sequence of Allomyces macrogynus strain ATCC 38327.</title>
        <authorList>
            <consortium name="The Broad Institute Genome Sequencing Platform"/>
            <person name="Russ C."/>
            <person name="Cuomo C."/>
            <person name="Shea T."/>
            <person name="Young S.K."/>
            <person name="Zeng Q."/>
            <person name="Koehrsen M."/>
            <person name="Haas B."/>
            <person name="Borodovsky M."/>
            <person name="Guigo R."/>
            <person name="Alvarado L."/>
            <person name="Berlin A."/>
            <person name="Borenstein D."/>
            <person name="Chen Z."/>
            <person name="Engels R."/>
            <person name="Freedman E."/>
            <person name="Gellesch M."/>
            <person name="Goldberg J."/>
            <person name="Griggs A."/>
            <person name="Gujja S."/>
            <person name="Heiman D."/>
            <person name="Hepburn T."/>
            <person name="Howarth C."/>
            <person name="Jen D."/>
            <person name="Larson L."/>
            <person name="Lewis B."/>
            <person name="Mehta T."/>
            <person name="Park D."/>
            <person name="Pearson M."/>
            <person name="Roberts A."/>
            <person name="Saif S."/>
            <person name="Shenoy N."/>
            <person name="Sisk P."/>
            <person name="Stolte C."/>
            <person name="Sykes S."/>
            <person name="Walk T."/>
            <person name="White J."/>
            <person name="Yandava C."/>
            <person name="Burger G."/>
            <person name="Gray M.W."/>
            <person name="Holland P.W.H."/>
            <person name="King N."/>
            <person name="Lang F.B.F."/>
            <person name="Roger A.J."/>
            <person name="Ruiz-Trillo I."/>
            <person name="Lander E."/>
            <person name="Nusbaum C."/>
        </authorList>
    </citation>
    <scope>NUCLEOTIDE SEQUENCE [LARGE SCALE GENOMIC DNA]</scope>
    <source>
        <strain evidence="10">ATCC 38327</strain>
    </source>
</reference>
<name>A0A0L0SB64_ALLM3</name>
<evidence type="ECO:0008006" key="11">
    <source>
        <dbReference type="Google" id="ProtNLM"/>
    </source>
</evidence>
<proteinExistence type="inferred from homology"/>
<evidence type="ECO:0000256" key="4">
    <source>
        <dbReference type="ARBA" id="ARBA00023008"/>
    </source>
</evidence>
<dbReference type="GO" id="GO:0005507">
    <property type="term" value="F:copper ion binding"/>
    <property type="evidence" value="ECO:0007669"/>
    <property type="project" value="InterPro"/>
</dbReference>
<dbReference type="eggNOG" id="KOG1263">
    <property type="taxonomic scope" value="Eukaryota"/>
</dbReference>
<dbReference type="Proteomes" id="UP000054350">
    <property type="component" value="Unassembled WGS sequence"/>
</dbReference>
<feature type="transmembrane region" description="Helical" evidence="6">
    <location>
        <begin position="51"/>
        <end position="72"/>
    </location>
</feature>
<feature type="region of interest" description="Disordered" evidence="5">
    <location>
        <begin position="79"/>
        <end position="110"/>
    </location>
</feature>
<evidence type="ECO:0000256" key="5">
    <source>
        <dbReference type="SAM" id="MobiDB-lite"/>
    </source>
</evidence>
<dbReference type="InterPro" id="IPR011707">
    <property type="entry name" value="Cu-oxidase-like_N"/>
</dbReference>
<dbReference type="OrthoDB" id="2121828at2759"/>
<evidence type="ECO:0000256" key="3">
    <source>
        <dbReference type="ARBA" id="ARBA00023002"/>
    </source>
</evidence>
<dbReference type="EMBL" id="GG745335">
    <property type="protein sequence ID" value="KNE59731.1"/>
    <property type="molecule type" value="Genomic_DNA"/>
</dbReference>
<keyword evidence="6" id="KW-0472">Membrane</keyword>
<dbReference type="Pfam" id="PF07731">
    <property type="entry name" value="Cu-oxidase_2"/>
    <property type="match status" value="1"/>
</dbReference>
<feature type="compositionally biased region" description="Low complexity" evidence="5">
    <location>
        <begin position="97"/>
        <end position="110"/>
    </location>
</feature>
<keyword evidence="2" id="KW-0479">Metal-binding</keyword>
<dbReference type="InterPro" id="IPR011706">
    <property type="entry name" value="Cu-oxidase_C"/>
</dbReference>
<dbReference type="Gene3D" id="2.60.40.420">
    <property type="entry name" value="Cupredoxins - blue copper proteins"/>
    <property type="match status" value="1"/>
</dbReference>
<dbReference type="STRING" id="578462.A0A0L0SB64"/>
<evidence type="ECO:0000256" key="1">
    <source>
        <dbReference type="ARBA" id="ARBA00010609"/>
    </source>
</evidence>
<dbReference type="PROSITE" id="PS00079">
    <property type="entry name" value="MULTICOPPER_OXIDASE1"/>
    <property type="match status" value="1"/>
</dbReference>
<dbReference type="InterPro" id="IPR033138">
    <property type="entry name" value="Cu_oxidase_CS"/>
</dbReference>
<feature type="region of interest" description="Disordered" evidence="5">
    <location>
        <begin position="619"/>
        <end position="638"/>
    </location>
</feature>
<accession>A0A0L0SB64</accession>
<keyword evidence="10" id="KW-1185">Reference proteome</keyword>
<evidence type="ECO:0000313" key="9">
    <source>
        <dbReference type="EMBL" id="KNE59731.1"/>
    </source>
</evidence>
<sequence length="638" mass="68491">MQHAPDAPTDLVALGSTRSLFSTSQHSHGLLTPAPGPACTLCRFSTMRGHFGAAATMLLAAAATTLLLAATFTHATPVPPPSSKAAHGNAHGNTHGSPSSSKSFKSSSPSSSSSAVLTTSDLHLCVPEIVPCTVRTYYIAADEVEWDYAPTGMDNFAMLPIDTSPLAAPFTRQEIPGRIGRKYIKAIYQEYEDATFTKRKPKEDPSLGIVGPTIRAEVGDTLRVVFKNNARFDFSLHPHAALYDKNSEGAVGGSINGRGARVAPGETFTYLWFVPDRAGPGPLDLDSIVWAYHSHVSDNDIYAGLYGALVVYKNRGVLDGRNKPRFNSVLFPVQREIVTYWVVMAETLSPYLALNVERYAGNATLTLEEQRIAGSLSRATGGVVGGPTGTNTSTLNELGGGFGTFEESNRMHQINGLGWGNLPGLDFKQNEYVRWYQLGLGTFLDIHVLHWHGITAIMEGHRRDTIELFPATFHVADARMDDPGQWMLHCHVNVHFDGGMIAFFRIHKNEHAGVHGHGWGAAAPANFSSVPAPEAIGPVPLSKVIAEASNIRLPDNSTTITTTGKHGARGNATAVSNHGVGTAKSSNKTVWFGKPLPPALKIGMTKLKDHDLRGAVAGKNAGRHESARQVAAKTARHP</sequence>
<dbReference type="InterPro" id="IPR002355">
    <property type="entry name" value="Cu_oxidase_Cu_BS"/>
</dbReference>
<dbReference type="PROSITE" id="PS00080">
    <property type="entry name" value="MULTICOPPER_OXIDASE2"/>
    <property type="match status" value="1"/>
</dbReference>
<dbReference type="GO" id="GO:0016491">
    <property type="term" value="F:oxidoreductase activity"/>
    <property type="evidence" value="ECO:0007669"/>
    <property type="project" value="UniProtKB-KW"/>
</dbReference>